<sequence length="87" mass="9772">MLFYKIDKLSISFTINESGTSFEWHGIPRDDDDEKKKFIAITSYFHGYGIDNVETIFVGKFANVIDNDDDDVSDGLVKNDVGNCGGR</sequence>
<proteinExistence type="predicted"/>
<name>A0ABQ8IVP8_DERPT</name>
<dbReference type="EMBL" id="NJHN03000111">
    <property type="protein sequence ID" value="KAH9414394.1"/>
    <property type="molecule type" value="Genomic_DNA"/>
</dbReference>
<reference evidence="1 2" key="1">
    <citation type="journal article" date="2018" name="J. Allergy Clin. Immunol.">
        <title>High-quality assembly of Dermatophagoides pteronyssinus genome and transcriptome reveals a wide range of novel allergens.</title>
        <authorList>
            <person name="Liu X.Y."/>
            <person name="Yang K.Y."/>
            <person name="Wang M.Q."/>
            <person name="Kwok J.S."/>
            <person name="Zeng X."/>
            <person name="Yang Z."/>
            <person name="Xiao X.J."/>
            <person name="Lau C.P."/>
            <person name="Li Y."/>
            <person name="Huang Z.M."/>
            <person name="Ba J.G."/>
            <person name="Yim A.K."/>
            <person name="Ouyang C.Y."/>
            <person name="Ngai S.M."/>
            <person name="Chan T.F."/>
            <person name="Leung E.L."/>
            <person name="Liu L."/>
            <person name="Liu Z.G."/>
            <person name="Tsui S.K."/>
        </authorList>
    </citation>
    <scope>NUCLEOTIDE SEQUENCE [LARGE SCALE GENOMIC DNA]</scope>
    <source>
        <strain evidence="1">Derp</strain>
    </source>
</reference>
<dbReference type="Proteomes" id="UP000887458">
    <property type="component" value="Unassembled WGS sequence"/>
</dbReference>
<comment type="caution">
    <text evidence="1">The sequence shown here is derived from an EMBL/GenBank/DDBJ whole genome shotgun (WGS) entry which is preliminary data.</text>
</comment>
<evidence type="ECO:0000313" key="2">
    <source>
        <dbReference type="Proteomes" id="UP000887458"/>
    </source>
</evidence>
<gene>
    <name evidence="1" type="ORF">DERP_012044</name>
</gene>
<keyword evidence="2" id="KW-1185">Reference proteome</keyword>
<protein>
    <submittedName>
        <fullName evidence="1">Uncharacterized protein</fullName>
    </submittedName>
</protein>
<accession>A0ABQ8IVP8</accession>
<evidence type="ECO:0000313" key="1">
    <source>
        <dbReference type="EMBL" id="KAH9414394.1"/>
    </source>
</evidence>
<organism evidence="1 2">
    <name type="scientific">Dermatophagoides pteronyssinus</name>
    <name type="common">European house dust mite</name>
    <dbReference type="NCBI Taxonomy" id="6956"/>
    <lineage>
        <taxon>Eukaryota</taxon>
        <taxon>Metazoa</taxon>
        <taxon>Ecdysozoa</taxon>
        <taxon>Arthropoda</taxon>
        <taxon>Chelicerata</taxon>
        <taxon>Arachnida</taxon>
        <taxon>Acari</taxon>
        <taxon>Acariformes</taxon>
        <taxon>Sarcoptiformes</taxon>
        <taxon>Astigmata</taxon>
        <taxon>Psoroptidia</taxon>
        <taxon>Analgoidea</taxon>
        <taxon>Pyroglyphidae</taxon>
        <taxon>Dermatophagoidinae</taxon>
        <taxon>Dermatophagoides</taxon>
    </lineage>
</organism>
<reference evidence="1 2" key="2">
    <citation type="journal article" date="2022" name="Mol. Biol. Evol.">
        <title>Comparative Genomics Reveals Insights into the Divergent Evolution of Astigmatic Mites and Household Pest Adaptations.</title>
        <authorList>
            <person name="Xiong Q."/>
            <person name="Wan A.T."/>
            <person name="Liu X."/>
            <person name="Fung C.S."/>
            <person name="Xiao X."/>
            <person name="Malainual N."/>
            <person name="Hou J."/>
            <person name="Wang L."/>
            <person name="Wang M."/>
            <person name="Yang K.Y."/>
            <person name="Cui Y."/>
            <person name="Leung E.L."/>
            <person name="Nong W."/>
            <person name="Shin S.K."/>
            <person name="Au S.W."/>
            <person name="Jeong K.Y."/>
            <person name="Chew F.T."/>
            <person name="Hui J.H."/>
            <person name="Leung T.F."/>
            <person name="Tungtrongchitr A."/>
            <person name="Zhong N."/>
            <person name="Liu Z."/>
            <person name="Tsui S.K."/>
        </authorList>
    </citation>
    <scope>NUCLEOTIDE SEQUENCE [LARGE SCALE GENOMIC DNA]</scope>
    <source>
        <strain evidence="1">Derp</strain>
    </source>
</reference>